<keyword evidence="2" id="KW-0472">Membrane</keyword>
<reference evidence="3" key="1">
    <citation type="submission" date="2022-08" db="EMBL/GenBank/DDBJ databases">
        <title>Complete genome sequence of 14 non-tuberculosis mycobacteria type-strains.</title>
        <authorList>
            <person name="Igarashi Y."/>
            <person name="Osugi A."/>
            <person name="Mitarai S."/>
        </authorList>
    </citation>
    <scope>NUCLEOTIDE SEQUENCE</scope>
    <source>
        <strain evidence="3">ATCC 51985</strain>
    </source>
</reference>
<feature type="transmembrane region" description="Helical" evidence="2">
    <location>
        <begin position="62"/>
        <end position="84"/>
    </location>
</feature>
<evidence type="ECO:0000313" key="4">
    <source>
        <dbReference type="Proteomes" id="UP001055171"/>
    </source>
</evidence>
<organism evidence="3 4">
    <name type="scientific">Mycobacterium lentiflavum</name>
    <dbReference type="NCBI Taxonomy" id="141349"/>
    <lineage>
        <taxon>Bacteria</taxon>
        <taxon>Bacillati</taxon>
        <taxon>Actinomycetota</taxon>
        <taxon>Actinomycetes</taxon>
        <taxon>Mycobacteriales</taxon>
        <taxon>Mycobacteriaceae</taxon>
        <taxon>Mycobacterium</taxon>
        <taxon>Mycobacterium simiae complex</taxon>
    </lineage>
</organism>
<name>A0ABY3USZ6_MYCLN</name>
<dbReference type="Proteomes" id="UP001055171">
    <property type="component" value="Chromosome"/>
</dbReference>
<keyword evidence="4" id="KW-1185">Reference proteome</keyword>
<accession>A0ABY3USZ6</accession>
<feature type="transmembrane region" description="Helical" evidence="2">
    <location>
        <begin position="27"/>
        <end position="50"/>
    </location>
</feature>
<dbReference type="RefSeq" id="WP_239720971.1">
    <property type="nucleotide sequence ID" value="NZ_CP092423.2"/>
</dbReference>
<feature type="compositionally biased region" description="Basic and acidic residues" evidence="1">
    <location>
        <begin position="182"/>
        <end position="193"/>
    </location>
</feature>
<feature type="region of interest" description="Disordered" evidence="1">
    <location>
        <begin position="181"/>
        <end position="201"/>
    </location>
</feature>
<keyword evidence="2" id="KW-1133">Transmembrane helix</keyword>
<evidence type="ECO:0008006" key="5">
    <source>
        <dbReference type="Google" id="ProtNLM"/>
    </source>
</evidence>
<evidence type="ECO:0000313" key="3">
    <source>
        <dbReference type="EMBL" id="ULP41536.1"/>
    </source>
</evidence>
<sequence>MGIRNRVPGDLMRALGQRASRLYGDRLFHLLVVLAALALGAYTISVLGVRNLFNPTVWWQSIAVWFAVAVIGHDLILFPLYSLADRLLSVSRRSPVGHRDYAAVNPSRRIPITNYLRLPTLAAALLLLIFLPGIIEQGAPTYRAATGLTQTPYLSRWLLLTASFYGASTVCYTIRTLLQQRRSNEDRRPRHPEASNPPPCN</sequence>
<dbReference type="EMBL" id="CP092423">
    <property type="protein sequence ID" value="ULP41536.1"/>
    <property type="molecule type" value="Genomic_DNA"/>
</dbReference>
<evidence type="ECO:0000256" key="2">
    <source>
        <dbReference type="SAM" id="Phobius"/>
    </source>
</evidence>
<gene>
    <name evidence="3" type="ORF">MJO58_22185</name>
</gene>
<evidence type="ECO:0000256" key="1">
    <source>
        <dbReference type="SAM" id="MobiDB-lite"/>
    </source>
</evidence>
<proteinExistence type="predicted"/>
<feature type="transmembrane region" description="Helical" evidence="2">
    <location>
        <begin position="115"/>
        <end position="135"/>
    </location>
</feature>
<keyword evidence="2" id="KW-0812">Transmembrane</keyword>
<feature type="transmembrane region" description="Helical" evidence="2">
    <location>
        <begin position="155"/>
        <end position="178"/>
    </location>
</feature>
<protein>
    <recommendedName>
        <fullName evidence="5">Lipoprotein</fullName>
    </recommendedName>
</protein>